<keyword evidence="1" id="KW-0732">Signal</keyword>
<dbReference type="Proteomes" id="UP000557717">
    <property type="component" value="Unassembled WGS sequence"/>
</dbReference>
<dbReference type="EMBL" id="JACHFD010000019">
    <property type="protein sequence ID" value="MBB5353031.1"/>
    <property type="molecule type" value="Genomic_DNA"/>
</dbReference>
<organism evidence="2 3">
    <name type="scientific">Haloferula luteola</name>
    <dbReference type="NCBI Taxonomy" id="595692"/>
    <lineage>
        <taxon>Bacteria</taxon>
        <taxon>Pseudomonadati</taxon>
        <taxon>Verrucomicrobiota</taxon>
        <taxon>Verrucomicrobiia</taxon>
        <taxon>Verrucomicrobiales</taxon>
        <taxon>Verrucomicrobiaceae</taxon>
        <taxon>Haloferula</taxon>
    </lineage>
</organism>
<dbReference type="RefSeq" id="WP_184020543.1">
    <property type="nucleotide sequence ID" value="NZ_JACHFD010000019.1"/>
</dbReference>
<name>A0A840VK29_9BACT</name>
<gene>
    <name evidence="2" type="ORF">HNR46_003284</name>
</gene>
<comment type="caution">
    <text evidence="2">The sequence shown here is derived from an EMBL/GenBank/DDBJ whole genome shotgun (WGS) entry which is preliminary data.</text>
</comment>
<evidence type="ECO:0008006" key="4">
    <source>
        <dbReference type="Google" id="ProtNLM"/>
    </source>
</evidence>
<keyword evidence="3" id="KW-1185">Reference proteome</keyword>
<dbReference type="InterPro" id="IPR013424">
    <property type="entry name" value="Ice-binding_C"/>
</dbReference>
<sequence length="268" mass="27560">MQLLRLVCSPVGALLSAAFFASSAPAALVVGNRLFVDFGKDDGTNGNAMASPDGNGNYWNNAIYPINAVGGAGSGSNPLVTSLVDMFDEAHAATGIGLNFSTGWQANGFLNGGLTSPSAALLGDFAFGNVTGDYFFFDTSAGTPPTCSMTFTGLDPSLTYDFTIFATRATTEVRSSLYTITDINGTHTYDLQTSGTGIGDGGYNGNNDTFATFSGMVPTAGGEITLVMDQSASAFAYIGALQMTAVPEPGGLVLSLAGLGLLLRRRRA</sequence>
<feature type="signal peptide" evidence="1">
    <location>
        <begin position="1"/>
        <end position="26"/>
    </location>
</feature>
<accession>A0A840VK29</accession>
<evidence type="ECO:0000256" key="1">
    <source>
        <dbReference type="SAM" id="SignalP"/>
    </source>
</evidence>
<proteinExistence type="predicted"/>
<dbReference type="NCBIfam" id="TIGR02595">
    <property type="entry name" value="PEP_CTERM"/>
    <property type="match status" value="1"/>
</dbReference>
<evidence type="ECO:0000313" key="2">
    <source>
        <dbReference type="EMBL" id="MBB5353031.1"/>
    </source>
</evidence>
<protein>
    <recommendedName>
        <fullName evidence="4">PEP-CTERM protein-sorting domain-containing protein</fullName>
    </recommendedName>
</protein>
<evidence type="ECO:0000313" key="3">
    <source>
        <dbReference type="Proteomes" id="UP000557717"/>
    </source>
</evidence>
<dbReference type="AlphaFoldDB" id="A0A840VK29"/>
<feature type="chain" id="PRO_5032965866" description="PEP-CTERM protein-sorting domain-containing protein" evidence="1">
    <location>
        <begin position="27"/>
        <end position="268"/>
    </location>
</feature>
<reference evidence="2 3" key="1">
    <citation type="submission" date="2020-08" db="EMBL/GenBank/DDBJ databases">
        <title>Genomic Encyclopedia of Type Strains, Phase IV (KMG-IV): sequencing the most valuable type-strain genomes for metagenomic binning, comparative biology and taxonomic classification.</title>
        <authorList>
            <person name="Goeker M."/>
        </authorList>
    </citation>
    <scope>NUCLEOTIDE SEQUENCE [LARGE SCALE GENOMIC DNA]</scope>
    <source>
        <strain evidence="2 3">YC6886</strain>
    </source>
</reference>